<reference evidence="1 2" key="1">
    <citation type="submission" date="2023-06" db="EMBL/GenBank/DDBJ databases">
        <title>Roseiconus lacunae JC819 isolated from Gulf of Mannar region, Tamil Nadu.</title>
        <authorList>
            <person name="Pk S."/>
            <person name="Ch S."/>
            <person name="Ch V.R."/>
        </authorList>
    </citation>
    <scope>NUCLEOTIDE SEQUENCE [LARGE SCALE GENOMIC DNA]</scope>
    <source>
        <strain evidence="1 2">JC819</strain>
    </source>
</reference>
<dbReference type="Proteomes" id="UP001239462">
    <property type="component" value="Unassembled WGS sequence"/>
</dbReference>
<organism evidence="1 2">
    <name type="scientific">Roseiconus lacunae</name>
    <dbReference type="NCBI Taxonomy" id="2605694"/>
    <lineage>
        <taxon>Bacteria</taxon>
        <taxon>Pseudomonadati</taxon>
        <taxon>Planctomycetota</taxon>
        <taxon>Planctomycetia</taxon>
        <taxon>Pirellulales</taxon>
        <taxon>Pirellulaceae</taxon>
        <taxon>Roseiconus</taxon>
    </lineage>
</organism>
<name>A0ABT7PDW5_9BACT</name>
<proteinExistence type="predicted"/>
<protein>
    <submittedName>
        <fullName evidence="1">DUF1580 domain-containing protein</fullName>
    </submittedName>
</protein>
<evidence type="ECO:0000313" key="2">
    <source>
        <dbReference type="Proteomes" id="UP001239462"/>
    </source>
</evidence>
<comment type="caution">
    <text evidence="1">The sequence shown here is derived from an EMBL/GenBank/DDBJ whole genome shotgun (WGS) entry which is preliminary data.</text>
</comment>
<dbReference type="EMBL" id="JASZZN010000003">
    <property type="protein sequence ID" value="MDM4014695.1"/>
    <property type="molecule type" value="Genomic_DNA"/>
</dbReference>
<dbReference type="InterPro" id="IPR011474">
    <property type="entry name" value="DUF1580"/>
</dbReference>
<sequence>MSEPAMTESVRRVLTEDCLTLSEARSEIKQATGRRPDKTTVYRWVNRGVGGTKLEAVRLGGVIITSRQAITRFIDARSAKR</sequence>
<gene>
    <name evidence="1" type="ORF">QTN89_04575</name>
</gene>
<dbReference type="Pfam" id="PF07618">
    <property type="entry name" value="DUF1580"/>
    <property type="match status" value="1"/>
</dbReference>
<accession>A0ABT7PDW5</accession>
<keyword evidence="2" id="KW-1185">Reference proteome</keyword>
<evidence type="ECO:0000313" key="1">
    <source>
        <dbReference type="EMBL" id="MDM4014695.1"/>
    </source>
</evidence>
<dbReference type="RefSeq" id="WP_289162375.1">
    <property type="nucleotide sequence ID" value="NZ_JASZZN010000003.1"/>
</dbReference>